<dbReference type="PANTHER" id="PTHR11017">
    <property type="entry name" value="LEUCINE-RICH REPEAT-CONTAINING PROTEIN"/>
    <property type="match status" value="1"/>
</dbReference>
<dbReference type="PANTHER" id="PTHR11017:SF559">
    <property type="entry name" value="DISEASE RESISTANCE PROTEIN CHL1"/>
    <property type="match status" value="1"/>
</dbReference>
<evidence type="ECO:0000256" key="1">
    <source>
        <dbReference type="SAM" id="MobiDB-lite"/>
    </source>
</evidence>
<dbReference type="InterPro" id="IPR032675">
    <property type="entry name" value="LRR_dom_sf"/>
</dbReference>
<reference evidence="2" key="1">
    <citation type="submission" date="2018-02" db="EMBL/GenBank/DDBJ databases">
        <authorList>
            <person name="Cohen D.B."/>
            <person name="Kent A.D."/>
        </authorList>
    </citation>
    <scope>NUCLEOTIDE SEQUENCE</scope>
</reference>
<feature type="compositionally biased region" description="Basic and acidic residues" evidence="1">
    <location>
        <begin position="475"/>
        <end position="485"/>
    </location>
</feature>
<accession>A0A2N9E9H1</accession>
<name>A0A2N9E9H1_FAGSY</name>
<evidence type="ECO:0000313" key="2">
    <source>
        <dbReference type="EMBL" id="SPC75626.1"/>
    </source>
</evidence>
<gene>
    <name evidence="2" type="ORF">FSB_LOCUS3508</name>
</gene>
<protein>
    <submittedName>
        <fullName evidence="2">Uncharacterized protein</fullName>
    </submittedName>
</protein>
<dbReference type="EMBL" id="OIVN01000170">
    <property type="protein sequence ID" value="SPC75626.1"/>
    <property type="molecule type" value="Genomic_DNA"/>
</dbReference>
<feature type="region of interest" description="Disordered" evidence="1">
    <location>
        <begin position="447"/>
        <end position="485"/>
    </location>
</feature>
<dbReference type="InterPro" id="IPR044974">
    <property type="entry name" value="Disease_R_plants"/>
</dbReference>
<sequence>MHDLLQELGKEIVRRESPKEPGGRSRLWRTEDILHVLKNNTGTKQVQGIVLKTPLPKNEDLDAKAFSKMKNLRILEIRSGRFPQGLTYLPNELRLLEWHECPLKSMPTGFQPNNLVQLRMRKQSHQTIVERSCAIRPEDDFHPSLYLLNCVKLIGNQGYGSDIFLTMLRHCFQKPDCRWILKSLFLEVKFQNGLNIKAWGLQWNSKKKEPSDFMGIAMCAVFVHHQHHPLHESPSKIFDIFSLQLVRMSLMAFTADRRLNDIESVIVGLTKKSFSSAVKLGDDQDYEGAGVEVTKCGARLVDKKAIEDLKQTTSNDVDAPHPKRIQLLNLNETACEEEESSETASCHESPRLINFFETLSLSCGEAATSNDVDAPHPKRIQLLNLNETASWCLISFCYGCWIAQDVLVDLAMSHLVPLQKILRKCLWLNMPLMKGNLRFRERNKQNCNGEARPSRTRSCDEEVQPKRLRTPIDPMLKDKAKRVVE</sequence>
<organism evidence="2">
    <name type="scientific">Fagus sylvatica</name>
    <name type="common">Beechnut</name>
    <dbReference type="NCBI Taxonomy" id="28930"/>
    <lineage>
        <taxon>Eukaryota</taxon>
        <taxon>Viridiplantae</taxon>
        <taxon>Streptophyta</taxon>
        <taxon>Embryophyta</taxon>
        <taxon>Tracheophyta</taxon>
        <taxon>Spermatophyta</taxon>
        <taxon>Magnoliopsida</taxon>
        <taxon>eudicotyledons</taxon>
        <taxon>Gunneridae</taxon>
        <taxon>Pentapetalae</taxon>
        <taxon>rosids</taxon>
        <taxon>fabids</taxon>
        <taxon>Fagales</taxon>
        <taxon>Fagaceae</taxon>
        <taxon>Fagus</taxon>
    </lineage>
</organism>
<proteinExistence type="predicted"/>
<dbReference type="GO" id="GO:0006952">
    <property type="term" value="P:defense response"/>
    <property type="evidence" value="ECO:0007669"/>
    <property type="project" value="InterPro"/>
</dbReference>
<dbReference type="AlphaFoldDB" id="A0A2N9E9H1"/>
<dbReference type="Gene3D" id="3.80.10.10">
    <property type="entry name" value="Ribonuclease Inhibitor"/>
    <property type="match status" value="1"/>
</dbReference>